<evidence type="ECO:0000259" key="1">
    <source>
        <dbReference type="PROSITE" id="PS50883"/>
    </source>
</evidence>
<evidence type="ECO:0000313" key="2">
    <source>
        <dbReference type="EMBL" id="MDP9896073.1"/>
    </source>
</evidence>
<organism evidence="2 3">
    <name type="scientific">Variovorax boronicumulans</name>
    <dbReference type="NCBI Taxonomy" id="436515"/>
    <lineage>
        <taxon>Bacteria</taxon>
        <taxon>Pseudomonadati</taxon>
        <taxon>Pseudomonadota</taxon>
        <taxon>Betaproteobacteria</taxon>
        <taxon>Burkholderiales</taxon>
        <taxon>Comamonadaceae</taxon>
        <taxon>Variovorax</taxon>
    </lineage>
</organism>
<dbReference type="Pfam" id="PF00563">
    <property type="entry name" value="EAL"/>
    <property type="match status" value="1"/>
</dbReference>
<dbReference type="PANTHER" id="PTHR33121">
    <property type="entry name" value="CYCLIC DI-GMP PHOSPHODIESTERASE PDEF"/>
    <property type="match status" value="1"/>
</dbReference>
<feature type="domain" description="EAL" evidence="1">
    <location>
        <begin position="1"/>
        <end position="249"/>
    </location>
</feature>
<dbReference type="AlphaFoldDB" id="A0AAW8D7M9"/>
<sequence>MSATAQNLADACFPGFGSAFTMAFQPIVDVARREIFAHEALVRGLSGQGAVEVLASIGSSQRFAFHEACRVRAIEMAAGLGMASRLSLNVLPNDVAGRPECFRTAMAAAEHCNFPVSRLMFEVTEGERTIDLPGLAAIFQDFRHHGFTSAIDDFGAAYAGFGMLAAFQPDVLKIDMSLVRNIHADPVRLAIVRGFVATCDELNIRVIAEGVEMLEEVDALHALGVDLFQGYFFARPAIAALPAVAWGTA</sequence>
<dbReference type="Gene3D" id="3.20.20.450">
    <property type="entry name" value="EAL domain"/>
    <property type="match status" value="1"/>
</dbReference>
<dbReference type="PROSITE" id="PS50883">
    <property type="entry name" value="EAL"/>
    <property type="match status" value="1"/>
</dbReference>
<gene>
    <name evidence="2" type="ORF">J2W31_005200</name>
</gene>
<dbReference type="PANTHER" id="PTHR33121:SF15">
    <property type="entry name" value="BLUE LIGHT- AND TEMPERATURE-REGULATED ANTIREPRESSOR BLUF"/>
    <property type="match status" value="1"/>
</dbReference>
<comment type="caution">
    <text evidence="2">The sequence shown here is derived from an EMBL/GenBank/DDBJ whole genome shotgun (WGS) entry which is preliminary data.</text>
</comment>
<dbReference type="GO" id="GO:0071111">
    <property type="term" value="F:cyclic-guanylate-specific phosphodiesterase activity"/>
    <property type="evidence" value="ECO:0007669"/>
    <property type="project" value="InterPro"/>
</dbReference>
<dbReference type="SMART" id="SM00052">
    <property type="entry name" value="EAL"/>
    <property type="match status" value="1"/>
</dbReference>
<reference evidence="2" key="1">
    <citation type="submission" date="2023-07" db="EMBL/GenBank/DDBJ databases">
        <title>Sorghum-associated microbial communities from plants grown in Nebraska, USA.</title>
        <authorList>
            <person name="Schachtman D."/>
        </authorList>
    </citation>
    <scope>NUCLEOTIDE SEQUENCE</scope>
    <source>
        <strain evidence="2">DS3754</strain>
    </source>
</reference>
<proteinExistence type="predicted"/>
<dbReference type="CDD" id="cd01948">
    <property type="entry name" value="EAL"/>
    <property type="match status" value="1"/>
</dbReference>
<protein>
    <submittedName>
        <fullName evidence="2">EAL domain-containing protein (Putative c-di-GMP-specific phosphodiesterase class I)</fullName>
    </submittedName>
</protein>
<accession>A0AAW8D7M9</accession>
<evidence type="ECO:0000313" key="3">
    <source>
        <dbReference type="Proteomes" id="UP001242045"/>
    </source>
</evidence>
<name>A0AAW8D7M9_9BURK</name>
<dbReference type="InterPro" id="IPR035919">
    <property type="entry name" value="EAL_sf"/>
</dbReference>
<dbReference type="InterPro" id="IPR001633">
    <property type="entry name" value="EAL_dom"/>
</dbReference>
<dbReference type="InterPro" id="IPR050706">
    <property type="entry name" value="Cyclic-di-GMP_PDE-like"/>
</dbReference>
<dbReference type="RefSeq" id="WP_307686527.1">
    <property type="nucleotide sequence ID" value="NZ_JAUSRD010000015.1"/>
</dbReference>
<dbReference type="EMBL" id="JAUSRD010000015">
    <property type="protein sequence ID" value="MDP9896073.1"/>
    <property type="molecule type" value="Genomic_DNA"/>
</dbReference>
<dbReference type="Proteomes" id="UP001242045">
    <property type="component" value="Unassembled WGS sequence"/>
</dbReference>
<dbReference type="SUPFAM" id="SSF141868">
    <property type="entry name" value="EAL domain-like"/>
    <property type="match status" value="1"/>
</dbReference>